<name>X0PXA3_RHOWR</name>
<dbReference type="InterPro" id="IPR050783">
    <property type="entry name" value="Oxylipin_biosynth_metab"/>
</dbReference>
<dbReference type="AlphaFoldDB" id="X0PXA3"/>
<evidence type="ECO:0008006" key="7">
    <source>
        <dbReference type="Google" id="ProtNLM"/>
    </source>
</evidence>
<gene>
    <name evidence="5" type="ORF">RW1_049_00050</name>
</gene>
<dbReference type="GO" id="GO:0020037">
    <property type="term" value="F:heme binding"/>
    <property type="evidence" value="ECO:0007669"/>
    <property type="project" value="InterPro"/>
</dbReference>
<evidence type="ECO:0000256" key="3">
    <source>
        <dbReference type="ARBA" id="ARBA00023002"/>
    </source>
</evidence>
<protein>
    <recommendedName>
        <fullName evidence="7">Heme peroxidase</fullName>
    </recommendedName>
</protein>
<dbReference type="GO" id="GO:0005737">
    <property type="term" value="C:cytoplasm"/>
    <property type="evidence" value="ECO:0007669"/>
    <property type="project" value="TreeGrafter"/>
</dbReference>
<dbReference type="InterPro" id="IPR019791">
    <property type="entry name" value="Haem_peroxidase_animal"/>
</dbReference>
<dbReference type="Gene3D" id="1.10.640.10">
    <property type="entry name" value="Haem peroxidase domain superfamily, animal type"/>
    <property type="match status" value="1"/>
</dbReference>
<evidence type="ECO:0000256" key="1">
    <source>
        <dbReference type="ARBA" id="ARBA00022723"/>
    </source>
</evidence>
<keyword evidence="2" id="KW-0223">Dioxygenase</keyword>
<dbReference type="GO" id="GO:0006631">
    <property type="term" value="P:fatty acid metabolic process"/>
    <property type="evidence" value="ECO:0007669"/>
    <property type="project" value="UniProtKB-ARBA"/>
</dbReference>
<dbReference type="InterPro" id="IPR010255">
    <property type="entry name" value="Haem_peroxidase_sf"/>
</dbReference>
<proteinExistence type="predicted"/>
<dbReference type="PANTHER" id="PTHR11903">
    <property type="entry name" value="PROSTAGLANDIN G/H SYNTHASE"/>
    <property type="match status" value="1"/>
</dbReference>
<dbReference type="InterPro" id="IPR037120">
    <property type="entry name" value="Haem_peroxidase_sf_animal"/>
</dbReference>
<dbReference type="PRINTS" id="PR00457">
    <property type="entry name" value="ANPEROXIDASE"/>
</dbReference>
<keyword evidence="6" id="KW-1185">Reference proteome</keyword>
<evidence type="ECO:0000313" key="6">
    <source>
        <dbReference type="Proteomes" id="UP000019491"/>
    </source>
</evidence>
<accession>X0PXA3</accession>
<dbReference type="Proteomes" id="UP000019491">
    <property type="component" value="Unassembled WGS sequence"/>
</dbReference>
<evidence type="ECO:0000313" key="5">
    <source>
        <dbReference type="EMBL" id="GAF48099.1"/>
    </source>
</evidence>
<sequence length="544" mass="62031">MLSQALLLIRQPRKAIGWLGWKPPDLPQPLVRQLPRVIAPLGAIPQVRTAASRLAINYYAYATSPRPRALSMASDYTSWLSLTDRTFSGRHLPPATTRPEDLPSEAEVTALFRRDRETKSADTSVMFMFFAQWFTDSFLRTSRENFRKNTSPQEIDLCQIYGLGANKTSMLRAHEGGRLKSQLIDGEEYPPFLFEPRAPGGKLVFKPEFTGLHEEKFFTEKILADCPDARKDSVFAVGLEHGNSTIGHTILDAVFLREHNRIAGLLKGEHPDWDDVRLFETTRNIMIVLLLKLVVEEYIKHIGPFDFPIEVVPFIADGERWNRPNWGAIEFNLLYRWHSLVPDAIGEGSDQLKPRDFRNNNPLVISRGIEALITQCSRERSGKIGLLNTPYFLVDRSHPDDPSIEERSITLMRNARLRSYNDYREAFGLERLAGFDQLTTNKALRERLQSLYGDIDKLEWYVGIFAEEYPDYLMMGELMTTMVAHDAFTQALTNPLLARNVFNEQTFSKAGMRIITETHSLQQIIARNSTSPGDVHASFHCEQG</sequence>
<dbReference type="GO" id="GO:0006979">
    <property type="term" value="P:response to oxidative stress"/>
    <property type="evidence" value="ECO:0007669"/>
    <property type="project" value="InterPro"/>
</dbReference>
<dbReference type="GO" id="GO:0016702">
    <property type="term" value="F:oxidoreductase activity, acting on single donors with incorporation of molecular oxygen, incorporation of two atoms of oxygen"/>
    <property type="evidence" value="ECO:0007669"/>
    <property type="project" value="TreeGrafter"/>
</dbReference>
<dbReference type="PROSITE" id="PS50292">
    <property type="entry name" value="PEROXIDASE_3"/>
    <property type="match status" value="1"/>
</dbReference>
<keyword evidence="3" id="KW-0560">Oxidoreductase</keyword>
<dbReference type="EMBL" id="BAWF01000049">
    <property type="protein sequence ID" value="GAF48099.1"/>
    <property type="molecule type" value="Genomic_DNA"/>
</dbReference>
<dbReference type="SUPFAM" id="SSF48113">
    <property type="entry name" value="Heme-dependent peroxidases"/>
    <property type="match status" value="1"/>
</dbReference>
<keyword evidence="4" id="KW-0408">Iron</keyword>
<keyword evidence="1" id="KW-0479">Metal-binding</keyword>
<reference evidence="5 6" key="1">
    <citation type="submission" date="2014-02" db="EMBL/GenBank/DDBJ databases">
        <title>Whole genome shotgun sequence of Rhodococcus wratislaviensis NBRC 100605.</title>
        <authorList>
            <person name="Hosoyama A."/>
            <person name="Tsuchikane K."/>
            <person name="Yoshida I."/>
            <person name="Ohji S."/>
            <person name="Ichikawa N."/>
            <person name="Yamazoe A."/>
            <person name="Fujita N."/>
        </authorList>
    </citation>
    <scope>NUCLEOTIDE SEQUENCE [LARGE SCALE GENOMIC DNA]</scope>
    <source>
        <strain evidence="5 6">NBRC 100605</strain>
    </source>
</reference>
<dbReference type="OrthoDB" id="9765610at2"/>
<dbReference type="GO" id="GO:0004666">
    <property type="term" value="F:prostaglandin-endoperoxide synthase activity"/>
    <property type="evidence" value="ECO:0007669"/>
    <property type="project" value="TreeGrafter"/>
</dbReference>
<organism evidence="5 6">
    <name type="scientific">Rhodococcus wratislaviensis NBRC 100605</name>
    <dbReference type="NCBI Taxonomy" id="1219028"/>
    <lineage>
        <taxon>Bacteria</taxon>
        <taxon>Bacillati</taxon>
        <taxon>Actinomycetota</taxon>
        <taxon>Actinomycetes</taxon>
        <taxon>Mycobacteriales</taxon>
        <taxon>Nocardiaceae</taxon>
        <taxon>Rhodococcus</taxon>
    </lineage>
</organism>
<dbReference type="GO" id="GO:0004601">
    <property type="term" value="F:peroxidase activity"/>
    <property type="evidence" value="ECO:0007669"/>
    <property type="project" value="InterPro"/>
</dbReference>
<dbReference type="Pfam" id="PF03098">
    <property type="entry name" value="An_peroxidase"/>
    <property type="match status" value="1"/>
</dbReference>
<comment type="caution">
    <text evidence="5">The sequence shown here is derived from an EMBL/GenBank/DDBJ whole genome shotgun (WGS) entry which is preliminary data.</text>
</comment>
<dbReference type="RefSeq" id="WP_052033476.1">
    <property type="nucleotide sequence ID" value="NZ_BAWF01000049.1"/>
</dbReference>
<dbReference type="GO" id="GO:0046872">
    <property type="term" value="F:metal ion binding"/>
    <property type="evidence" value="ECO:0007669"/>
    <property type="project" value="UniProtKB-KW"/>
</dbReference>
<dbReference type="PANTHER" id="PTHR11903:SF39">
    <property type="entry name" value="PROSTAGLANDIN G_H SYNTHASE 2-LIKE"/>
    <property type="match status" value="1"/>
</dbReference>
<evidence type="ECO:0000256" key="2">
    <source>
        <dbReference type="ARBA" id="ARBA00022964"/>
    </source>
</evidence>
<evidence type="ECO:0000256" key="4">
    <source>
        <dbReference type="ARBA" id="ARBA00023004"/>
    </source>
</evidence>